<dbReference type="KEGG" id="cput:CONPUDRAFT_74436"/>
<evidence type="ECO:0008006" key="3">
    <source>
        <dbReference type="Google" id="ProtNLM"/>
    </source>
</evidence>
<dbReference type="GeneID" id="19209245"/>
<accession>A0A5M3MJN6</accession>
<evidence type="ECO:0000313" key="1">
    <source>
        <dbReference type="EMBL" id="EIW78845.1"/>
    </source>
</evidence>
<reference evidence="2" key="1">
    <citation type="journal article" date="2012" name="Science">
        <title>The Paleozoic origin of enzymatic lignin decomposition reconstructed from 31 fungal genomes.</title>
        <authorList>
            <person name="Floudas D."/>
            <person name="Binder M."/>
            <person name="Riley R."/>
            <person name="Barry K."/>
            <person name="Blanchette R.A."/>
            <person name="Henrissat B."/>
            <person name="Martinez A.T."/>
            <person name="Otillar R."/>
            <person name="Spatafora J.W."/>
            <person name="Yadav J.S."/>
            <person name="Aerts A."/>
            <person name="Benoit I."/>
            <person name="Boyd A."/>
            <person name="Carlson A."/>
            <person name="Copeland A."/>
            <person name="Coutinho P.M."/>
            <person name="de Vries R.P."/>
            <person name="Ferreira P."/>
            <person name="Findley K."/>
            <person name="Foster B."/>
            <person name="Gaskell J."/>
            <person name="Glotzer D."/>
            <person name="Gorecki P."/>
            <person name="Heitman J."/>
            <person name="Hesse C."/>
            <person name="Hori C."/>
            <person name="Igarashi K."/>
            <person name="Jurgens J.A."/>
            <person name="Kallen N."/>
            <person name="Kersten P."/>
            <person name="Kohler A."/>
            <person name="Kuees U."/>
            <person name="Kumar T.K.A."/>
            <person name="Kuo A."/>
            <person name="LaButti K."/>
            <person name="Larrondo L.F."/>
            <person name="Lindquist E."/>
            <person name="Ling A."/>
            <person name="Lombard V."/>
            <person name="Lucas S."/>
            <person name="Lundell T."/>
            <person name="Martin R."/>
            <person name="McLaughlin D.J."/>
            <person name="Morgenstern I."/>
            <person name="Morin E."/>
            <person name="Murat C."/>
            <person name="Nagy L.G."/>
            <person name="Nolan M."/>
            <person name="Ohm R.A."/>
            <person name="Patyshakuliyeva A."/>
            <person name="Rokas A."/>
            <person name="Ruiz-Duenas F.J."/>
            <person name="Sabat G."/>
            <person name="Salamov A."/>
            <person name="Samejima M."/>
            <person name="Schmutz J."/>
            <person name="Slot J.C."/>
            <person name="St John F."/>
            <person name="Stenlid J."/>
            <person name="Sun H."/>
            <person name="Sun S."/>
            <person name="Syed K."/>
            <person name="Tsang A."/>
            <person name="Wiebenga A."/>
            <person name="Young D."/>
            <person name="Pisabarro A."/>
            <person name="Eastwood D.C."/>
            <person name="Martin F."/>
            <person name="Cullen D."/>
            <person name="Grigoriev I.V."/>
            <person name="Hibbett D.S."/>
        </authorList>
    </citation>
    <scope>NUCLEOTIDE SEQUENCE [LARGE SCALE GENOMIC DNA]</scope>
    <source>
        <strain evidence="2">RWD-64-598 SS2</strain>
    </source>
</reference>
<evidence type="ECO:0000313" key="2">
    <source>
        <dbReference type="Proteomes" id="UP000053558"/>
    </source>
</evidence>
<gene>
    <name evidence="1" type="ORF">CONPUDRAFT_74436</name>
</gene>
<dbReference type="RefSeq" id="XP_007770512.1">
    <property type="nucleotide sequence ID" value="XM_007772322.1"/>
</dbReference>
<dbReference type="OrthoDB" id="3543113at2759"/>
<comment type="caution">
    <text evidence="1">The sequence shown here is derived from an EMBL/GenBank/DDBJ whole genome shotgun (WGS) entry which is preliminary data.</text>
</comment>
<protein>
    <recommendedName>
        <fullName evidence="3">F-box domain-containing protein</fullName>
    </recommendedName>
</protein>
<organism evidence="1 2">
    <name type="scientific">Coniophora puteana (strain RWD-64-598)</name>
    <name type="common">Brown rot fungus</name>
    <dbReference type="NCBI Taxonomy" id="741705"/>
    <lineage>
        <taxon>Eukaryota</taxon>
        <taxon>Fungi</taxon>
        <taxon>Dikarya</taxon>
        <taxon>Basidiomycota</taxon>
        <taxon>Agaricomycotina</taxon>
        <taxon>Agaricomycetes</taxon>
        <taxon>Agaricomycetidae</taxon>
        <taxon>Boletales</taxon>
        <taxon>Coniophorineae</taxon>
        <taxon>Coniophoraceae</taxon>
        <taxon>Coniophora</taxon>
    </lineage>
</organism>
<dbReference type="Proteomes" id="UP000053558">
    <property type="component" value="Unassembled WGS sequence"/>
</dbReference>
<dbReference type="AlphaFoldDB" id="A0A5M3MJN6"/>
<name>A0A5M3MJN6_CONPW</name>
<dbReference type="EMBL" id="JH711581">
    <property type="protein sequence ID" value="EIW78845.1"/>
    <property type="molecule type" value="Genomic_DNA"/>
</dbReference>
<sequence length="457" mass="51638">MHPALRLDEILLDVALHVPSNGDLLTMAQLCRSTNGPAIDVLWSNLPSIIPLVRSLPSDLVERTERVYCGNTTPQSITQQYKFTRPFTPADWAIFRRYSSRVIKLRGAQSMLSKISGSRRIPITQKVDPMVFDILLPPLSVQPLFSKLRDLTWVDSDTEKEFGFLRFLCSPSMTSLRIRPINFSLATWSLISQLGNMCPSITIFWWQHAMDQTHLPDNVIKVISNVAREWVHLRSLTTPILDFSQAFKDVSSFKSLQDLSTALDGRRMSSTMRRSFALPALSNLILRAPPQHSMETIATLIEKMSIAPSDTHSNVTLRALQELIGRLPDLESLIIAIDAERTQLKESDLEMAVNAAGLHGRNARTVKALFCLDLLDSRVSEPNIPIIAAFLSDLCINADWLNYWAFTGAKSDGRDVQNDASTQRRRWDEIRKLTGVMHQVRRQEKARWTGDSDIQCS</sequence>
<proteinExistence type="predicted"/>
<keyword evidence="2" id="KW-1185">Reference proteome</keyword>